<protein>
    <recommendedName>
        <fullName evidence="2">Guanylate cyclase domain-containing protein</fullName>
    </recommendedName>
</protein>
<dbReference type="AlphaFoldDB" id="A0A7S4FY50"/>
<dbReference type="GO" id="GO:0035556">
    <property type="term" value="P:intracellular signal transduction"/>
    <property type="evidence" value="ECO:0007669"/>
    <property type="project" value="InterPro"/>
</dbReference>
<gene>
    <name evidence="3" type="ORF">EGYM00163_LOCUS30163</name>
</gene>
<dbReference type="Pfam" id="PF00211">
    <property type="entry name" value="Guanylate_cyc"/>
    <property type="match status" value="1"/>
</dbReference>
<dbReference type="InterPro" id="IPR050697">
    <property type="entry name" value="Adenylyl/Guanylyl_Cyclase_3/4"/>
</dbReference>
<feature type="domain" description="Guanylate cyclase" evidence="2">
    <location>
        <begin position="1"/>
        <end position="124"/>
    </location>
</feature>
<proteinExistence type="predicted"/>
<organism evidence="3">
    <name type="scientific">Eutreptiella gymnastica</name>
    <dbReference type="NCBI Taxonomy" id="73025"/>
    <lineage>
        <taxon>Eukaryota</taxon>
        <taxon>Discoba</taxon>
        <taxon>Euglenozoa</taxon>
        <taxon>Euglenida</taxon>
        <taxon>Spirocuta</taxon>
        <taxon>Euglenophyceae</taxon>
        <taxon>Eutreptiales</taxon>
        <taxon>Eutreptiaceae</taxon>
        <taxon>Eutreptiella</taxon>
    </lineage>
</organism>
<evidence type="ECO:0000313" key="3">
    <source>
        <dbReference type="EMBL" id="CAE0818994.1"/>
    </source>
</evidence>
<dbReference type="PANTHER" id="PTHR43081">
    <property type="entry name" value="ADENYLATE CYCLASE, TERMINAL-DIFFERENTIATION SPECIFIC-RELATED"/>
    <property type="match status" value="1"/>
</dbReference>
<dbReference type="PROSITE" id="PS50125">
    <property type="entry name" value="GUANYLATE_CYCLASE_2"/>
    <property type="match status" value="1"/>
</dbReference>
<feature type="region of interest" description="Disordered" evidence="1">
    <location>
        <begin position="193"/>
        <end position="219"/>
    </location>
</feature>
<dbReference type="CDD" id="cd07302">
    <property type="entry name" value="CHD"/>
    <property type="match status" value="1"/>
</dbReference>
<evidence type="ECO:0000256" key="1">
    <source>
        <dbReference type="SAM" id="MobiDB-lite"/>
    </source>
</evidence>
<dbReference type="InterPro" id="IPR001054">
    <property type="entry name" value="A/G_cyclase"/>
</dbReference>
<dbReference type="InterPro" id="IPR029787">
    <property type="entry name" value="Nucleotide_cyclase"/>
</dbReference>
<dbReference type="SMART" id="SM00044">
    <property type="entry name" value="CYCc"/>
    <property type="match status" value="1"/>
</dbReference>
<name>A0A7S4FY50_9EUGL</name>
<dbReference type="PANTHER" id="PTHR43081:SF1">
    <property type="entry name" value="ADENYLATE CYCLASE, TERMINAL-DIFFERENTIATION SPECIFIC"/>
    <property type="match status" value="1"/>
</dbReference>
<sequence>MTNALHMHHTEIRVLIRKHKCYEVKTIGDAFMIVCESPERMLRLALELQTRFHQMDWKTDAINALYIESELEKAESIQGESQAVWNGLRVRCGLHYGKGDVQYDLVTKGYDYYGTVVNAASRIESVCHGGQVGLSQEFWEAVGCNFAGTTVLDLGQNELRGLNAPIRLYQVLPQELAGRRFPPLRLDHAEELDDDDNAESEQGNKTAFDSRPGSAKSRMSMYPPETQFHRHPLVRSGQVTAQELKHQYDTCTTCINTLLGSMPESFKESMFKGLCKRFNVPYRGATGQQLKQAISSLVLRVLPSTVHVVFQEEKPSRCNSEAQV</sequence>
<dbReference type="EMBL" id="HBJA01086491">
    <property type="protein sequence ID" value="CAE0818994.1"/>
    <property type="molecule type" value="Transcribed_RNA"/>
</dbReference>
<dbReference type="SUPFAM" id="SSF55073">
    <property type="entry name" value="Nucleotide cyclase"/>
    <property type="match status" value="1"/>
</dbReference>
<accession>A0A7S4FY50</accession>
<dbReference type="Gene3D" id="3.30.70.1230">
    <property type="entry name" value="Nucleotide cyclase"/>
    <property type="match status" value="1"/>
</dbReference>
<dbReference type="GO" id="GO:0009190">
    <property type="term" value="P:cyclic nucleotide biosynthetic process"/>
    <property type="evidence" value="ECO:0007669"/>
    <property type="project" value="InterPro"/>
</dbReference>
<reference evidence="3" key="1">
    <citation type="submission" date="2021-01" db="EMBL/GenBank/DDBJ databases">
        <authorList>
            <person name="Corre E."/>
            <person name="Pelletier E."/>
            <person name="Niang G."/>
            <person name="Scheremetjew M."/>
            <person name="Finn R."/>
            <person name="Kale V."/>
            <person name="Holt S."/>
            <person name="Cochrane G."/>
            <person name="Meng A."/>
            <person name="Brown T."/>
            <person name="Cohen L."/>
        </authorList>
    </citation>
    <scope>NUCLEOTIDE SEQUENCE</scope>
    <source>
        <strain evidence="3">CCMP1594</strain>
    </source>
</reference>
<evidence type="ECO:0000259" key="2">
    <source>
        <dbReference type="PROSITE" id="PS50125"/>
    </source>
</evidence>